<sequence>MARGLIAICLITLLACSSVEGRGLELAHLNGAEHQSVGDHVHGVVENVTVGGFNLQLNLSNPKLVEELKIKRSDFPSDFMFGAATSAAQSEGSAKEGGRGPSGWDHRMETLQDIKLIKDAGLNSYRFSISWSRILPKGSVSGGINQEGIDYYNSLIDELIKNGITPFVTIYHFDMPLALEEKYGGLLNRSFVNDFRDYSELLFKTFGDRVKRWFTINEPNILLNMEVFTSINPLCIRVSCVKCFETVGPCKFGGNSSTEPYLAAHNIILAHATVVKLYREKYQTTINKNS</sequence>
<protein>
    <recommendedName>
        <fullName evidence="6">Beta-glucosidase</fullName>
    </recommendedName>
</protein>
<dbReference type="PROSITE" id="PS51257">
    <property type="entry name" value="PROKAR_LIPOPROTEIN"/>
    <property type="match status" value="1"/>
</dbReference>
<name>A0A498JR24_MALDO</name>
<evidence type="ECO:0000313" key="4">
    <source>
        <dbReference type="EMBL" id="RXH96042.1"/>
    </source>
</evidence>
<organism evidence="4 5">
    <name type="scientific">Malus domestica</name>
    <name type="common">Apple</name>
    <name type="synonym">Pyrus malus</name>
    <dbReference type="NCBI Taxonomy" id="3750"/>
    <lineage>
        <taxon>Eukaryota</taxon>
        <taxon>Viridiplantae</taxon>
        <taxon>Streptophyta</taxon>
        <taxon>Embryophyta</taxon>
        <taxon>Tracheophyta</taxon>
        <taxon>Spermatophyta</taxon>
        <taxon>Magnoliopsida</taxon>
        <taxon>eudicotyledons</taxon>
        <taxon>Gunneridae</taxon>
        <taxon>Pentapetalae</taxon>
        <taxon>rosids</taxon>
        <taxon>fabids</taxon>
        <taxon>Rosales</taxon>
        <taxon>Rosaceae</taxon>
        <taxon>Amygdaloideae</taxon>
        <taxon>Maleae</taxon>
        <taxon>Malus</taxon>
    </lineage>
</organism>
<dbReference type="Pfam" id="PF00232">
    <property type="entry name" value="Glyco_hydro_1"/>
    <property type="match status" value="2"/>
</dbReference>
<keyword evidence="5" id="KW-1185">Reference proteome</keyword>
<evidence type="ECO:0000256" key="3">
    <source>
        <dbReference type="SAM" id="SignalP"/>
    </source>
</evidence>
<gene>
    <name evidence="4" type="ORF">DVH24_008542</name>
</gene>
<dbReference type="GO" id="GO:0005975">
    <property type="term" value="P:carbohydrate metabolic process"/>
    <property type="evidence" value="ECO:0007669"/>
    <property type="project" value="InterPro"/>
</dbReference>
<keyword evidence="3" id="KW-0732">Signal</keyword>
<comment type="caution">
    <text evidence="4">The sequence shown here is derived from an EMBL/GenBank/DDBJ whole genome shotgun (WGS) entry which is preliminary data.</text>
</comment>
<proteinExistence type="inferred from homology"/>
<dbReference type="SUPFAM" id="SSF51445">
    <property type="entry name" value="(Trans)glycosidases"/>
    <property type="match status" value="1"/>
</dbReference>
<feature type="chain" id="PRO_5019760188" description="Beta-glucosidase" evidence="3">
    <location>
        <begin position="22"/>
        <end position="290"/>
    </location>
</feature>
<dbReference type="Proteomes" id="UP000290289">
    <property type="component" value="Chromosome 6"/>
</dbReference>
<dbReference type="InterPro" id="IPR001360">
    <property type="entry name" value="Glyco_hydro_1"/>
</dbReference>
<dbReference type="InterPro" id="IPR017853">
    <property type="entry name" value="GH"/>
</dbReference>
<feature type="signal peptide" evidence="3">
    <location>
        <begin position="1"/>
        <end position="21"/>
    </location>
</feature>
<dbReference type="PANTHER" id="PTHR10353:SF154">
    <property type="entry name" value="BETA-GLUCOSIDASE 9-RELATED"/>
    <property type="match status" value="1"/>
</dbReference>
<dbReference type="GO" id="GO:0008422">
    <property type="term" value="F:beta-glucosidase activity"/>
    <property type="evidence" value="ECO:0007669"/>
    <property type="project" value="TreeGrafter"/>
</dbReference>
<evidence type="ECO:0000256" key="2">
    <source>
        <dbReference type="RuleBase" id="RU003690"/>
    </source>
</evidence>
<evidence type="ECO:0000313" key="5">
    <source>
        <dbReference type="Proteomes" id="UP000290289"/>
    </source>
</evidence>
<dbReference type="STRING" id="3750.A0A498JR24"/>
<dbReference type="EMBL" id="RDQH01000332">
    <property type="protein sequence ID" value="RXH96042.1"/>
    <property type="molecule type" value="Genomic_DNA"/>
</dbReference>
<evidence type="ECO:0008006" key="6">
    <source>
        <dbReference type="Google" id="ProtNLM"/>
    </source>
</evidence>
<comment type="similarity">
    <text evidence="1 2">Belongs to the glycosyl hydrolase 1 family.</text>
</comment>
<evidence type="ECO:0000256" key="1">
    <source>
        <dbReference type="ARBA" id="ARBA00010838"/>
    </source>
</evidence>
<accession>A0A498JR24</accession>
<dbReference type="AlphaFoldDB" id="A0A498JR24"/>
<dbReference type="Gene3D" id="3.20.20.80">
    <property type="entry name" value="Glycosidases"/>
    <property type="match status" value="1"/>
</dbReference>
<reference evidence="4 5" key="1">
    <citation type="submission" date="2018-10" db="EMBL/GenBank/DDBJ databases">
        <title>A high-quality apple genome assembly.</title>
        <authorList>
            <person name="Hu J."/>
        </authorList>
    </citation>
    <scope>NUCLEOTIDE SEQUENCE [LARGE SCALE GENOMIC DNA]</scope>
    <source>
        <strain evidence="5">cv. HFTH1</strain>
        <tissue evidence="4">Young leaf</tissue>
    </source>
</reference>
<dbReference type="PANTHER" id="PTHR10353">
    <property type="entry name" value="GLYCOSYL HYDROLASE"/>
    <property type="match status" value="1"/>
</dbReference>